<dbReference type="GO" id="GO:0003676">
    <property type="term" value="F:nucleic acid binding"/>
    <property type="evidence" value="ECO:0007669"/>
    <property type="project" value="InterPro"/>
</dbReference>
<name>A0AAV0TT42_HYABA</name>
<evidence type="ECO:0000313" key="2">
    <source>
        <dbReference type="EMBL" id="CAI5725381.1"/>
    </source>
</evidence>
<proteinExistence type="predicted"/>
<dbReference type="EMBL" id="CANTFL010000602">
    <property type="protein sequence ID" value="CAI5725381.1"/>
    <property type="molecule type" value="Genomic_DNA"/>
</dbReference>
<dbReference type="InterPro" id="IPR036397">
    <property type="entry name" value="RNaseH_sf"/>
</dbReference>
<accession>A0AAV0TT42</accession>
<dbReference type="GO" id="GO:0004523">
    <property type="term" value="F:RNA-DNA hybrid ribonuclease activity"/>
    <property type="evidence" value="ECO:0007669"/>
    <property type="project" value="InterPro"/>
</dbReference>
<organism evidence="2 3">
    <name type="scientific">Hyaloperonospora brassicae</name>
    <name type="common">Brassica downy mildew</name>
    <name type="synonym">Peronospora brassicae</name>
    <dbReference type="NCBI Taxonomy" id="162125"/>
    <lineage>
        <taxon>Eukaryota</taxon>
        <taxon>Sar</taxon>
        <taxon>Stramenopiles</taxon>
        <taxon>Oomycota</taxon>
        <taxon>Peronosporomycetes</taxon>
        <taxon>Peronosporales</taxon>
        <taxon>Peronosporaceae</taxon>
        <taxon>Hyaloperonospora</taxon>
    </lineage>
</organism>
<dbReference type="Gene3D" id="3.30.420.10">
    <property type="entry name" value="Ribonuclease H-like superfamily/Ribonuclease H"/>
    <property type="match status" value="1"/>
</dbReference>
<dbReference type="SUPFAM" id="SSF53098">
    <property type="entry name" value="Ribonuclease H-like"/>
    <property type="match status" value="1"/>
</dbReference>
<dbReference type="CDD" id="cd09279">
    <property type="entry name" value="RNase_HI_like"/>
    <property type="match status" value="1"/>
</dbReference>
<evidence type="ECO:0000313" key="3">
    <source>
        <dbReference type="Proteomes" id="UP001162031"/>
    </source>
</evidence>
<dbReference type="PANTHER" id="PTHR46387">
    <property type="entry name" value="POLYNUCLEOTIDYL TRANSFERASE, RIBONUCLEASE H-LIKE SUPERFAMILY PROTEIN"/>
    <property type="match status" value="1"/>
</dbReference>
<feature type="domain" description="RNase H type-1" evidence="1">
    <location>
        <begin position="5"/>
        <end position="92"/>
    </location>
</feature>
<sequence length="134" mass="14836">MPCTSETNNTAENTALILGARTAADQGARRLRVEGESQLVIRQVKGIYGTKSTRLRLLRNAVRAELARLDDHSHYHIDRQGNVFADRLANRALDVKTTKWECKVHTPPTACVTVMSFGSPSQTTQDVDLADVDM</sequence>
<dbReference type="Pfam" id="PF13456">
    <property type="entry name" value="RVT_3"/>
    <property type="match status" value="1"/>
</dbReference>
<keyword evidence="3" id="KW-1185">Reference proteome</keyword>
<dbReference type="Proteomes" id="UP001162031">
    <property type="component" value="Unassembled WGS sequence"/>
</dbReference>
<comment type="caution">
    <text evidence="2">The sequence shown here is derived from an EMBL/GenBank/DDBJ whole genome shotgun (WGS) entry which is preliminary data.</text>
</comment>
<dbReference type="InterPro" id="IPR002156">
    <property type="entry name" value="RNaseH_domain"/>
</dbReference>
<dbReference type="AlphaFoldDB" id="A0AAV0TT42"/>
<evidence type="ECO:0000259" key="1">
    <source>
        <dbReference type="Pfam" id="PF13456"/>
    </source>
</evidence>
<dbReference type="PANTHER" id="PTHR46387:SF2">
    <property type="entry name" value="RIBONUCLEASE HI"/>
    <property type="match status" value="1"/>
</dbReference>
<protein>
    <recommendedName>
        <fullName evidence="1">RNase H type-1 domain-containing protein</fullName>
    </recommendedName>
</protein>
<dbReference type="InterPro" id="IPR012337">
    <property type="entry name" value="RNaseH-like_sf"/>
</dbReference>
<gene>
    <name evidence="2" type="ORF">HBR001_LOCUS3588</name>
</gene>
<reference evidence="2" key="1">
    <citation type="submission" date="2022-12" db="EMBL/GenBank/DDBJ databases">
        <authorList>
            <person name="Webb A."/>
        </authorList>
    </citation>
    <scope>NUCLEOTIDE SEQUENCE</scope>
    <source>
        <strain evidence="2">Hp1</strain>
    </source>
</reference>